<feature type="repeat" description="ANK" evidence="6">
    <location>
        <begin position="742"/>
        <end position="774"/>
    </location>
</feature>
<feature type="repeat" description="ANK" evidence="6">
    <location>
        <begin position="1176"/>
        <end position="1208"/>
    </location>
</feature>
<feature type="repeat" description="ANK" evidence="6">
    <location>
        <begin position="544"/>
        <end position="577"/>
    </location>
</feature>
<keyword evidence="1" id="KW-0813">Transport</keyword>
<gene>
    <name evidence="9" type="ORF">Z043_107036</name>
</gene>
<keyword evidence="8" id="KW-0812">Transmembrane</keyword>
<proteinExistence type="predicted"/>
<feature type="repeat" description="ANK" evidence="6">
    <location>
        <begin position="842"/>
        <end position="874"/>
    </location>
</feature>
<feature type="transmembrane region" description="Helical" evidence="8">
    <location>
        <begin position="1656"/>
        <end position="1681"/>
    </location>
</feature>
<organism evidence="9 10">
    <name type="scientific">Scleropages formosus</name>
    <name type="common">Asian bonytongue</name>
    <name type="synonym">Osteoglossum formosum</name>
    <dbReference type="NCBI Taxonomy" id="113540"/>
    <lineage>
        <taxon>Eukaryota</taxon>
        <taxon>Metazoa</taxon>
        <taxon>Chordata</taxon>
        <taxon>Craniata</taxon>
        <taxon>Vertebrata</taxon>
        <taxon>Euteleostomi</taxon>
        <taxon>Actinopterygii</taxon>
        <taxon>Neopterygii</taxon>
        <taxon>Teleostei</taxon>
        <taxon>Osteoglossocephala</taxon>
        <taxon>Osteoglossomorpha</taxon>
        <taxon>Osteoglossiformes</taxon>
        <taxon>Osteoglossidae</taxon>
        <taxon>Scleropages</taxon>
    </lineage>
</organism>
<feature type="transmembrane region" description="Helical" evidence="8">
    <location>
        <begin position="1411"/>
        <end position="1432"/>
    </location>
</feature>
<keyword evidence="8" id="KW-0472">Membrane</keyword>
<evidence type="ECO:0000256" key="5">
    <source>
        <dbReference type="ARBA" id="ARBA00023303"/>
    </source>
</evidence>
<feature type="repeat" description="ANK" evidence="6">
    <location>
        <begin position="578"/>
        <end position="610"/>
    </location>
</feature>
<feature type="transmembrane region" description="Helical" evidence="8">
    <location>
        <begin position="1627"/>
        <end position="1644"/>
    </location>
</feature>
<evidence type="ECO:0000256" key="2">
    <source>
        <dbReference type="ARBA" id="ARBA00022737"/>
    </source>
</evidence>
<sequence>ESGLNVLMIAVKENRISVVVKLLDLGLNPNEQTTFPVAKQLQQCMEVRIGPYRSAALTEDSWSENIGSSLMTLMIFTIMRLVIMHQHGEKTGGMDATEIPDTYEGMRSPLPLGWATSDRLLKAWNRLAVCLEQQAAVSFHASEIPQVLQLVPGSGPETRREFSWDGRTALHVAAAHSKEDIVKLLVKKVDPNIQGGEKNQLPLHYAASQATGAINVVQTLLKCSKKEARLVQDKDGYLPLFLAIEAGNMGTVKELLGALTEAQLTARRKENGDSALHISCRRRDVEMVKVLAEHGANVDMQNDKGQTPLHIAAGLGDEPLLKYLCYCRANPNIMDKKDRTPLHIVAERGFTNLVEILTERFRSSVLARTKLIHSAAWDMSRFPSNNQEFVCLVSPCKDGSTLMHVASQSGHPDTALAFLKKGVPLYMPNKAKMYLTASPPQSGAVCLHAAARSGHAGVVKALLLKGAQVDTITKDGYTALHLAVQACKPLVVETLLGFGAQVQCKGGKVPRKTSPGPGLHRVKVSQSCTQTGSEMCFVFPCGKAKETPLHIAAQVKEGKNVAEMLLKSGADVNAEQENGETAVHIAARHGNLQTLKALIEEGGDVTWQSKAGENPLHIAARHCRAHIVREILTYLANERSYSEAQRCVCQENHAGETPLHLAAALKKEMAHSEGERIDIITALMEYDADAAAATKEVQRWSQAGETPLHYCARVGNSDVLQAILSNVEDNSLSLVVNKHAKNGRSPLLLAAEGGHTEVVKVLLQNHARVDIFDEQGKAALHLAAEHGYEEIADILLSNKAFVNAKTKLGMTPLHLGAQSGSTCLVMLLVNTHLASIDALTLKKQTPLHLAALYGELDVCSALLNMNADVNACDMVRGHLPSMLAEQNHGQSPLHLAAESNHSEVVKLFLNHRPELASLANVEGSTCAHIAASKGSVAVIRELLKFSKGGVMSAHSKAKGSSPLHLAAAGGHKEVVKILLEAGASTTEEDLDGMTAIHLAAKNGHTHLLEVLKGRISFKISSAKTGLTALHIAASFGQEDFAHELLTEVPATICSMPPIGSFRDSIIRHQLLSEAGYTPLHLAAQSGHEGLVRLLLNYPDVQADAQTDKEAGPPHPTPPRQLNGRCRSHASPLLPLHKQGQAVGSTPLHLAAQNGHIAVLGLLLSRSSSYLHLNDLKGRTCLHGAAARGHIATARMLLGQGAEVNHTDKVGATRAKTGALFPPPAQCCLTLACSHNGWTPLHYAANSGCLEMVRFLVESGASVLLECQHGRTPLQHAAEGNHHDTFIFDLMVCGKLNNNIVIQEFVLHSAAPLDTAVKLSRALDQAALREKERSVDLLDTARHCEAIATELLTVASESTSTDTILRAVDHRGATVLDCLIECQKKAVVAHPAVQEYLTEVWHGGLRWASWKIVLLFLGLLFCPPLWLILSLPFRHKFNAIPIIKFMNYLVSHIILLFLFILTIVYPPSNTNCLNHLLPNWSEWLLLLWLCGMLVTELTQPGLQAVLPCVRLLVLAFSGVAFICHLVAFGFQDTDRFHCLFARNIFLAMAMTLSFVQLLEFLTFHHLFGPWAIIIKDLMKDVVRFAVILVLFHTAFTMNLSAIYQPFHTAVNTTECHRGNGTNMRPLNISYNLFFALFGLTGLDFMPSLSHSSKFADIITHIVFGIYLVVTIIVLINLLIAMMSDTYQRIQAQSDTEWKFGRAVLIRDMNVKSGTPSPFNLFTSLFFFIKVHCKRGGKICSSQARDPMTEEDMEGLSDVSTLDIVARASTGWLRSSKRTGILPEGKSDKESRALKPYLEVEKGKKALAPRAPLGRQRVAEVPALRGRKREDGAHAARGPLPHARHTPL</sequence>
<dbReference type="Pfam" id="PF12796">
    <property type="entry name" value="Ank_2"/>
    <property type="match status" value="9"/>
</dbReference>
<feature type="repeat" description="ANK" evidence="6">
    <location>
        <begin position="271"/>
        <end position="303"/>
    </location>
</feature>
<reference evidence="9 10" key="1">
    <citation type="submission" date="2015-08" db="EMBL/GenBank/DDBJ databases">
        <title>The genome of the Asian arowana (Scleropages formosus).</title>
        <authorList>
            <person name="Tan M.H."/>
            <person name="Gan H.M."/>
            <person name="Croft L.J."/>
            <person name="Austin C.M."/>
        </authorList>
    </citation>
    <scope>NUCLEOTIDE SEQUENCE [LARGE SCALE GENOMIC DNA]</scope>
    <source>
        <strain evidence="9">Aro1</strain>
    </source>
</reference>
<name>A0A0N8K137_SCLFO</name>
<feature type="repeat" description="ANK" evidence="6">
    <location>
        <begin position="398"/>
        <end position="430"/>
    </location>
</feature>
<feature type="repeat" description="ANK" evidence="6">
    <location>
        <begin position="991"/>
        <end position="1011"/>
    </location>
</feature>
<keyword evidence="5" id="KW-0407">Ion channel</keyword>
<dbReference type="GO" id="GO:0005262">
    <property type="term" value="F:calcium channel activity"/>
    <property type="evidence" value="ECO:0007669"/>
    <property type="project" value="InterPro"/>
</dbReference>
<evidence type="ECO:0000313" key="9">
    <source>
        <dbReference type="EMBL" id="KPP73849.1"/>
    </source>
</evidence>
<feature type="repeat" description="ANK" evidence="6">
    <location>
        <begin position="304"/>
        <end position="336"/>
    </location>
</feature>
<keyword evidence="4" id="KW-0406">Ion transport</keyword>
<feature type="repeat" description="ANK" evidence="6">
    <location>
        <begin position="703"/>
        <end position="726"/>
    </location>
</feature>
<feature type="repeat" description="ANK" evidence="6">
    <location>
        <begin position="475"/>
        <end position="507"/>
    </location>
</feature>
<feature type="transmembrane region" description="Helical" evidence="8">
    <location>
        <begin position="1539"/>
        <end position="1560"/>
    </location>
</feature>
<dbReference type="Proteomes" id="UP000034805">
    <property type="component" value="Unassembled WGS sequence"/>
</dbReference>
<feature type="repeat" description="ANK" evidence="6">
    <location>
        <begin position="442"/>
        <end position="474"/>
    </location>
</feature>
<dbReference type="PRINTS" id="PR01415">
    <property type="entry name" value="ANKYRIN"/>
</dbReference>
<dbReference type="Pfam" id="PF00023">
    <property type="entry name" value="Ank"/>
    <property type="match status" value="3"/>
</dbReference>
<comment type="caution">
    <text evidence="9">The sequence shown here is derived from an EMBL/GenBank/DDBJ whole genome shotgun (WGS) entry which is preliminary data.</text>
</comment>
<feature type="repeat" description="ANK" evidence="6">
    <location>
        <begin position="775"/>
        <end position="807"/>
    </location>
</feature>
<feature type="repeat" description="ANK" evidence="6">
    <location>
        <begin position="1235"/>
        <end position="1267"/>
    </location>
</feature>
<dbReference type="InterPro" id="IPR002110">
    <property type="entry name" value="Ankyrin_rpt"/>
</dbReference>
<feature type="transmembrane region" description="Helical" evidence="8">
    <location>
        <begin position="1580"/>
        <end position="1602"/>
    </location>
</feature>
<feature type="repeat" description="ANK" evidence="6">
    <location>
        <begin position="1074"/>
        <end position="1096"/>
    </location>
</feature>
<evidence type="ECO:0000313" key="10">
    <source>
        <dbReference type="Proteomes" id="UP000034805"/>
    </source>
</evidence>
<evidence type="ECO:0000256" key="8">
    <source>
        <dbReference type="SAM" id="Phobius"/>
    </source>
</evidence>
<evidence type="ECO:0000256" key="6">
    <source>
        <dbReference type="PROSITE-ProRule" id="PRU00023"/>
    </source>
</evidence>
<keyword evidence="3 6" id="KW-0040">ANK repeat</keyword>
<dbReference type="SMART" id="SM00248">
    <property type="entry name" value="ANK"/>
    <property type="match status" value="29"/>
</dbReference>
<dbReference type="PANTHER" id="PTHR24198:SF165">
    <property type="entry name" value="ANKYRIN REPEAT-CONTAINING PROTEIN-RELATED"/>
    <property type="match status" value="1"/>
</dbReference>
<feature type="repeat" description="ANK" evidence="6">
    <location>
        <begin position="165"/>
        <end position="188"/>
    </location>
</feature>
<dbReference type="PROSITE" id="PS50297">
    <property type="entry name" value="ANK_REP_REGION"/>
    <property type="match status" value="18"/>
</dbReference>
<feature type="region of interest" description="Disordered" evidence="7">
    <location>
        <begin position="1803"/>
        <end position="1846"/>
    </location>
</feature>
<dbReference type="GO" id="GO:0016020">
    <property type="term" value="C:membrane"/>
    <property type="evidence" value="ECO:0007669"/>
    <property type="project" value="InterPro"/>
</dbReference>
<dbReference type="EMBL" id="JARO02002006">
    <property type="protein sequence ID" value="KPP73849.1"/>
    <property type="molecule type" value="Genomic_DNA"/>
</dbReference>
<evidence type="ECO:0000256" key="4">
    <source>
        <dbReference type="ARBA" id="ARBA00023065"/>
    </source>
</evidence>
<evidence type="ECO:0000256" key="3">
    <source>
        <dbReference type="ARBA" id="ARBA00023043"/>
    </source>
</evidence>
<feature type="repeat" description="ANK" evidence="6">
    <location>
        <begin position="1142"/>
        <end position="1174"/>
    </location>
</feature>
<feature type="transmembrane region" description="Helical" evidence="8">
    <location>
        <begin position="1508"/>
        <end position="1527"/>
    </location>
</feature>
<dbReference type="Gene3D" id="1.25.40.20">
    <property type="entry name" value="Ankyrin repeat-containing domain"/>
    <property type="match status" value="10"/>
</dbReference>
<feature type="transmembrane region" description="Helical" evidence="8">
    <location>
        <begin position="1444"/>
        <end position="1464"/>
    </location>
</feature>
<dbReference type="SUPFAM" id="SSF48403">
    <property type="entry name" value="Ankyrin repeat"/>
    <property type="match status" value="5"/>
</dbReference>
<accession>A0A0N8K137</accession>
<dbReference type="STRING" id="113540.ENSSFOP00015015734"/>
<protein>
    <submittedName>
        <fullName evidence="9">Serine/threonine-protein phosphatase 6 regulatory ankyrin repeat subunit A-like</fullName>
    </submittedName>
</protein>
<evidence type="ECO:0000256" key="1">
    <source>
        <dbReference type="ARBA" id="ARBA00022448"/>
    </source>
</evidence>
<feature type="non-terminal residue" evidence="9">
    <location>
        <position position="1"/>
    </location>
</feature>
<keyword evidence="2" id="KW-0677">Repeat</keyword>
<evidence type="ECO:0000256" key="7">
    <source>
        <dbReference type="SAM" id="MobiDB-lite"/>
    </source>
</evidence>
<feature type="repeat" description="ANK" evidence="6">
    <location>
        <begin position="958"/>
        <end position="990"/>
    </location>
</feature>
<dbReference type="PANTHER" id="PTHR24198">
    <property type="entry name" value="ANKYRIN REPEAT AND PROTEIN KINASE DOMAIN-CONTAINING PROTEIN"/>
    <property type="match status" value="1"/>
</dbReference>
<dbReference type="InterPro" id="IPR002153">
    <property type="entry name" value="TRPC_channel"/>
</dbReference>
<dbReference type="PRINTS" id="PR01097">
    <property type="entry name" value="TRNSRECEPTRP"/>
</dbReference>
<dbReference type="PROSITE" id="PS50088">
    <property type="entry name" value="ANK_REPEAT"/>
    <property type="match status" value="19"/>
</dbReference>
<dbReference type="GO" id="GO:0005737">
    <property type="term" value="C:cytoplasm"/>
    <property type="evidence" value="ECO:0007669"/>
    <property type="project" value="TreeGrafter"/>
</dbReference>
<dbReference type="InterPro" id="IPR036770">
    <property type="entry name" value="Ankyrin_rpt-contain_sf"/>
</dbReference>
<feature type="repeat" description="ANK" evidence="6">
    <location>
        <begin position="888"/>
        <end position="920"/>
    </location>
</feature>
<keyword evidence="8" id="KW-1133">Transmembrane helix</keyword>